<keyword evidence="9" id="KW-1185">Reference proteome</keyword>
<feature type="region of interest" description="Disordered" evidence="7">
    <location>
        <begin position="447"/>
        <end position="517"/>
    </location>
</feature>
<dbReference type="InterPro" id="IPR031176">
    <property type="entry name" value="ELL/occludin"/>
</dbReference>
<comment type="subcellular location">
    <subcellularLocation>
        <location evidence="1">Nucleus</location>
    </subcellularLocation>
</comment>
<dbReference type="GO" id="GO:0000987">
    <property type="term" value="F:cis-regulatory region sequence-specific DNA binding"/>
    <property type="evidence" value="ECO:0007669"/>
    <property type="project" value="TreeGrafter"/>
</dbReference>
<dbReference type="PROSITE" id="PS51980">
    <property type="entry name" value="OCEL"/>
    <property type="match status" value="1"/>
</dbReference>
<dbReference type="Proteomes" id="UP000504627">
    <property type="component" value="Unplaced"/>
</dbReference>
<name>A0A7R5K5V9_9PASS</name>
<sequence length="937" mass="105663">MYPLYSDEAEDDEDMRRDCSERFTPGAGTQQERHWRQTVIVRARALSQNRFLHPVCKRLITHSVEEQLGARAAEVQWEPELAELWDRAQSTMYWWNRASNTTRMHIELNKSSQECQPNEVHAFNFPLSNAGKDNPQGSFDCVQQTGSTYGALQFKLPTQAEKASRNQGAEVTDGPDGPFSGLQLNTRKAESREQPAWKGIKGLPSITKLKHFIGTERKTEIRRVPQSTPDPVPERKRTTPMNPANIFQRISSGVSDQPFKDRVIHLLALKNYKKPELLNHLQRDGIMQKDRDSLEMILQQVANLNAKDNSFSLKEHLFKDIQKDWPGYTEVDRQVLEIRLSRKSASSQNATSTSHLTPRGPSDTDAPSRTSEKRPLDSNFTFPVVSKKQRIGRLASRVQPAAGGLSPASSTLPPTDLPISNTSETVSSIFLCTSEVQQKDMPQTPFGIPAPALMQGESLKPREKKEDRKRLKTSQPLDFAEGVKETCTASTDTASSREQPGDSICGALQLNDPDSVQDKVTVGGTSNNDEMTRERLTQAEKETCGQNTKVIKPHGRLLGRKAEVRRVPQSTPDAVPERKGTTPMNPENVHCSRCNAVYRRPFRERVIHLLALRNYKKPELLNHLQRDGIMQKDRGTLGKILQQVANLNAKDNSFSLKEHLFKDIQKDWPGYTEVDRQVLEIRLSRKSASSQNATSTSHLTPRGPSDTDAPSRTSEKRPLDSNFTFPVVSKKQRIGRLASRVQPAAGGLSPASSTLPPTDLPTSNTSETVSSIFLCTSEVQQKDMPQNPFETPVHGIEETFTVSADPVSSREQPDYFIKYTAIVSYEQRQSYKDDFSAEYGEYQNLLAQIDNIAKKFGKFNEQQKFVTQGSTEYQMLCCQVLTEHQKIQQFSPTYSELKKKCQYLHNKLSHIKRLIQEFDKQQEESCNQSSALARTHL</sequence>
<dbReference type="RefSeq" id="XP_039236791.1">
    <property type="nucleotide sequence ID" value="XM_039380857.1"/>
</dbReference>
<feature type="region of interest" description="Disordered" evidence="7">
    <location>
        <begin position="565"/>
        <end position="586"/>
    </location>
</feature>
<dbReference type="Gene3D" id="1.10.10.2670">
    <property type="entry name" value="E3 ubiquitin-protein ligase"/>
    <property type="match status" value="2"/>
</dbReference>
<feature type="domain" description="OCEL" evidence="8">
    <location>
        <begin position="813"/>
        <end position="923"/>
    </location>
</feature>
<dbReference type="GO" id="GO:0042795">
    <property type="term" value="P:snRNA transcription by RNA polymerase II"/>
    <property type="evidence" value="ECO:0007669"/>
    <property type="project" value="TreeGrafter"/>
</dbReference>
<evidence type="ECO:0000256" key="6">
    <source>
        <dbReference type="PROSITE-ProRule" id="PRU01324"/>
    </source>
</evidence>
<evidence type="ECO:0000256" key="5">
    <source>
        <dbReference type="ARBA" id="ARBA00023242"/>
    </source>
</evidence>
<reference evidence="10" key="1">
    <citation type="submission" date="2025-08" db="UniProtKB">
        <authorList>
            <consortium name="RefSeq"/>
        </authorList>
    </citation>
    <scope>IDENTIFICATION</scope>
    <source>
        <tissue evidence="10">Muscle</tissue>
    </source>
</reference>
<evidence type="ECO:0000256" key="3">
    <source>
        <dbReference type="ARBA" id="ARBA00023015"/>
    </source>
</evidence>
<dbReference type="InParanoid" id="A0A7R5K5V9"/>
<evidence type="ECO:0000256" key="1">
    <source>
        <dbReference type="ARBA" id="ARBA00004123"/>
    </source>
</evidence>
<proteinExistence type="inferred from homology"/>
<dbReference type="GeneID" id="113983469"/>
<dbReference type="Gene3D" id="6.10.140.340">
    <property type="match status" value="1"/>
</dbReference>
<evidence type="ECO:0000313" key="9">
    <source>
        <dbReference type="Proteomes" id="UP000504627"/>
    </source>
</evidence>
<dbReference type="AlphaFoldDB" id="A0A7R5K5V9"/>
<evidence type="ECO:0000259" key="8">
    <source>
        <dbReference type="PROSITE" id="PS51980"/>
    </source>
</evidence>
<organism evidence="9 10">
    <name type="scientific">Pipra filicauda</name>
    <name type="common">Wire-tailed manakin</name>
    <dbReference type="NCBI Taxonomy" id="649802"/>
    <lineage>
        <taxon>Eukaryota</taxon>
        <taxon>Metazoa</taxon>
        <taxon>Chordata</taxon>
        <taxon>Craniata</taxon>
        <taxon>Vertebrata</taxon>
        <taxon>Euteleostomi</taxon>
        <taxon>Archelosauria</taxon>
        <taxon>Archosauria</taxon>
        <taxon>Dinosauria</taxon>
        <taxon>Saurischia</taxon>
        <taxon>Theropoda</taxon>
        <taxon>Coelurosauria</taxon>
        <taxon>Aves</taxon>
        <taxon>Neognathae</taxon>
        <taxon>Neoaves</taxon>
        <taxon>Telluraves</taxon>
        <taxon>Australaves</taxon>
        <taxon>Passeriformes</taxon>
        <taxon>Pipridae</taxon>
        <taxon>Pipra</taxon>
    </lineage>
</organism>
<feature type="compositionally biased region" description="Polar residues" evidence="7">
    <location>
        <begin position="750"/>
        <end position="764"/>
    </location>
</feature>
<dbReference type="InterPro" id="IPR010844">
    <property type="entry name" value="Occludin_ELL"/>
</dbReference>
<feature type="compositionally biased region" description="Polar residues" evidence="7">
    <location>
        <begin position="407"/>
        <end position="420"/>
    </location>
</feature>
<dbReference type="SUPFAM" id="SSF144292">
    <property type="entry name" value="occludin/ELL-like"/>
    <property type="match status" value="1"/>
</dbReference>
<dbReference type="Pfam" id="PF07303">
    <property type="entry name" value="Occludin_ELL"/>
    <property type="match status" value="1"/>
</dbReference>
<feature type="compositionally biased region" description="Polar residues" evidence="7">
    <location>
        <begin position="686"/>
        <end position="699"/>
    </location>
</feature>
<dbReference type="PANTHER" id="PTHR23288:SF8">
    <property type="entry name" value="RNA POLYMERASE II ELONGATION FACTOR ELL2"/>
    <property type="match status" value="1"/>
</dbReference>
<keyword evidence="5" id="KW-0539">Nucleus</keyword>
<comment type="similarity">
    <text evidence="2 6">Belongs to the ELL/occludin family.</text>
</comment>
<keyword evidence="3" id="KW-0805">Transcription regulation</keyword>
<feature type="region of interest" description="Disordered" evidence="7">
    <location>
        <begin position="684"/>
        <end position="725"/>
    </location>
</feature>
<dbReference type="SUPFAM" id="SSF46785">
    <property type="entry name" value="Winged helix' DNA-binding domain"/>
    <property type="match status" value="2"/>
</dbReference>
<keyword evidence="4" id="KW-0804">Transcription</keyword>
<evidence type="ECO:0000313" key="10">
    <source>
        <dbReference type="RefSeq" id="XP_039236791.1"/>
    </source>
</evidence>
<gene>
    <name evidence="10" type="primary">LOC113983469</name>
</gene>
<feature type="region of interest" description="Disordered" evidence="7">
    <location>
        <begin position="738"/>
        <end position="764"/>
    </location>
</feature>
<dbReference type="InterPro" id="IPR036390">
    <property type="entry name" value="WH_DNA-bd_sf"/>
</dbReference>
<dbReference type="InterPro" id="IPR019464">
    <property type="entry name" value="ELL_N"/>
</dbReference>
<evidence type="ECO:0000256" key="4">
    <source>
        <dbReference type="ARBA" id="ARBA00023163"/>
    </source>
</evidence>
<dbReference type="GO" id="GO:0008023">
    <property type="term" value="C:transcription elongation factor complex"/>
    <property type="evidence" value="ECO:0007669"/>
    <property type="project" value="InterPro"/>
</dbReference>
<accession>A0A7R5K5V9</accession>
<feature type="compositionally biased region" description="Basic and acidic residues" evidence="7">
    <location>
        <begin position="459"/>
        <end position="469"/>
    </location>
</feature>
<feature type="region of interest" description="Disordered" evidence="7">
    <location>
        <begin position="394"/>
        <end position="420"/>
    </location>
</feature>
<feature type="compositionally biased region" description="Polar residues" evidence="7">
    <location>
        <begin position="343"/>
        <end position="356"/>
    </location>
</feature>
<feature type="region of interest" description="Disordered" evidence="7">
    <location>
        <begin position="341"/>
        <end position="382"/>
    </location>
</feature>
<evidence type="ECO:0000256" key="7">
    <source>
        <dbReference type="SAM" id="MobiDB-lite"/>
    </source>
</evidence>
<dbReference type="GO" id="GO:0006368">
    <property type="term" value="P:transcription elongation by RNA polymerase II"/>
    <property type="evidence" value="ECO:0007669"/>
    <property type="project" value="InterPro"/>
</dbReference>
<dbReference type="InterPro" id="IPR042065">
    <property type="entry name" value="E3_ELL-like"/>
</dbReference>
<dbReference type="GO" id="GO:0032968">
    <property type="term" value="P:positive regulation of transcription elongation by RNA polymerase II"/>
    <property type="evidence" value="ECO:0007669"/>
    <property type="project" value="TreeGrafter"/>
</dbReference>
<feature type="region of interest" description="Disordered" evidence="7">
    <location>
        <begin position="1"/>
        <end position="31"/>
    </location>
</feature>
<feature type="compositionally biased region" description="Polar residues" evidence="7">
    <location>
        <begin position="487"/>
        <end position="498"/>
    </location>
</feature>
<dbReference type="PANTHER" id="PTHR23288">
    <property type="entry name" value="OCCLUDIN AND RNA POLYMERASE II ELONGATION FACTOR ELL"/>
    <property type="match status" value="1"/>
</dbReference>
<evidence type="ECO:0000256" key="2">
    <source>
        <dbReference type="ARBA" id="ARBA00009171"/>
    </source>
</evidence>
<dbReference type="Pfam" id="PF10390">
    <property type="entry name" value="ELL"/>
    <property type="match status" value="2"/>
</dbReference>
<protein>
    <submittedName>
        <fullName evidence="10">RNA polymerase II elongation factor ELL2-like</fullName>
    </submittedName>
</protein>